<organism evidence="17 18">
    <name type="scientific">Aureicoccus marinus</name>
    <dbReference type="NCBI Taxonomy" id="754435"/>
    <lineage>
        <taxon>Bacteria</taxon>
        <taxon>Pseudomonadati</taxon>
        <taxon>Bacteroidota</taxon>
        <taxon>Flavobacteriia</taxon>
        <taxon>Flavobacteriales</taxon>
        <taxon>Flavobacteriaceae</taxon>
        <taxon>Aureicoccus</taxon>
    </lineage>
</organism>
<dbReference type="PANTHER" id="PTHR22683">
    <property type="entry name" value="SPORULATION PROTEIN RELATED"/>
    <property type="match status" value="1"/>
</dbReference>
<dbReference type="GO" id="GO:0005886">
    <property type="term" value="C:plasma membrane"/>
    <property type="evidence" value="ECO:0007669"/>
    <property type="project" value="UniProtKB-SubCell"/>
</dbReference>
<protein>
    <submittedName>
        <fullName evidence="17">Cell division protein FtsK</fullName>
    </submittedName>
</protein>
<dbReference type="PANTHER" id="PTHR22683:SF41">
    <property type="entry name" value="DNA TRANSLOCASE FTSK"/>
    <property type="match status" value="1"/>
</dbReference>
<dbReference type="Gene3D" id="3.40.50.300">
    <property type="entry name" value="P-loop containing nucleotide triphosphate hydrolases"/>
    <property type="match status" value="1"/>
</dbReference>
<feature type="region of interest" description="Disordered" evidence="14">
    <location>
        <begin position="245"/>
        <end position="273"/>
    </location>
</feature>
<feature type="transmembrane region" description="Helical" evidence="15">
    <location>
        <begin position="91"/>
        <end position="111"/>
    </location>
</feature>
<dbReference type="SUPFAM" id="SSF52540">
    <property type="entry name" value="P-loop containing nucleoside triphosphate hydrolases"/>
    <property type="match status" value="1"/>
</dbReference>
<evidence type="ECO:0000256" key="4">
    <source>
        <dbReference type="ARBA" id="ARBA00022618"/>
    </source>
</evidence>
<keyword evidence="4 17" id="KW-0132">Cell division</keyword>
<dbReference type="Pfam" id="PF09397">
    <property type="entry name" value="FtsK_gamma"/>
    <property type="match status" value="1"/>
</dbReference>
<keyword evidence="9 15" id="KW-1133">Transmembrane helix</keyword>
<dbReference type="EMBL" id="MQVX01000001">
    <property type="protein sequence ID" value="PQJ14931.1"/>
    <property type="molecule type" value="Genomic_DNA"/>
</dbReference>
<keyword evidence="10" id="KW-0238">DNA-binding</keyword>
<evidence type="ECO:0000256" key="1">
    <source>
        <dbReference type="ARBA" id="ARBA00004651"/>
    </source>
</evidence>
<evidence type="ECO:0000256" key="11">
    <source>
        <dbReference type="ARBA" id="ARBA00023136"/>
    </source>
</evidence>
<keyword evidence="18" id="KW-1185">Reference proteome</keyword>
<dbReference type="InterPro" id="IPR027417">
    <property type="entry name" value="P-loop_NTPase"/>
</dbReference>
<dbReference type="GO" id="GO:0051301">
    <property type="term" value="P:cell division"/>
    <property type="evidence" value="ECO:0007669"/>
    <property type="project" value="UniProtKB-KW"/>
</dbReference>
<dbReference type="Pfam" id="PF01580">
    <property type="entry name" value="FtsK_SpoIIIE"/>
    <property type="match status" value="1"/>
</dbReference>
<dbReference type="Pfam" id="PF17854">
    <property type="entry name" value="FtsK_alpha"/>
    <property type="match status" value="1"/>
</dbReference>
<comment type="similarity">
    <text evidence="2">Belongs to the FtsK/SpoIIIE/SftA family.</text>
</comment>
<evidence type="ECO:0000256" key="15">
    <source>
        <dbReference type="SAM" id="Phobius"/>
    </source>
</evidence>
<feature type="transmembrane region" description="Helical" evidence="15">
    <location>
        <begin position="123"/>
        <end position="141"/>
    </location>
</feature>
<feature type="domain" description="FtsK" evidence="16">
    <location>
        <begin position="468"/>
        <end position="672"/>
    </location>
</feature>
<proteinExistence type="inferred from homology"/>
<evidence type="ECO:0000256" key="5">
    <source>
        <dbReference type="ARBA" id="ARBA00022692"/>
    </source>
</evidence>
<comment type="caution">
    <text evidence="17">The sequence shown here is derived from an EMBL/GenBank/DDBJ whole genome shotgun (WGS) entry which is preliminary data.</text>
</comment>
<dbReference type="GO" id="GO:0007059">
    <property type="term" value="P:chromosome segregation"/>
    <property type="evidence" value="ECO:0007669"/>
    <property type="project" value="UniProtKB-KW"/>
</dbReference>
<keyword evidence="6 13" id="KW-0547">Nucleotide-binding</keyword>
<keyword evidence="11 15" id="KW-0472">Membrane</keyword>
<dbReference type="Gene3D" id="3.30.980.40">
    <property type="match status" value="1"/>
</dbReference>
<dbReference type="RefSeq" id="WP_105000574.1">
    <property type="nucleotide sequence ID" value="NZ_MQVX01000001.1"/>
</dbReference>
<evidence type="ECO:0000256" key="10">
    <source>
        <dbReference type="ARBA" id="ARBA00023125"/>
    </source>
</evidence>
<dbReference type="InterPro" id="IPR041027">
    <property type="entry name" value="FtsK_alpha"/>
</dbReference>
<dbReference type="OrthoDB" id="9807790at2"/>
<evidence type="ECO:0000313" key="18">
    <source>
        <dbReference type="Proteomes" id="UP000239366"/>
    </source>
</evidence>
<accession>A0A2S7T5T3</accession>
<evidence type="ECO:0000256" key="12">
    <source>
        <dbReference type="ARBA" id="ARBA00023306"/>
    </source>
</evidence>
<keyword evidence="3" id="KW-1003">Cell membrane</keyword>
<dbReference type="InterPro" id="IPR036388">
    <property type="entry name" value="WH-like_DNA-bd_sf"/>
</dbReference>
<gene>
    <name evidence="17" type="ORF">BST99_03550</name>
</gene>
<keyword evidence="8 13" id="KW-0067">ATP-binding</keyword>
<evidence type="ECO:0000256" key="8">
    <source>
        <dbReference type="ARBA" id="ARBA00022840"/>
    </source>
</evidence>
<evidence type="ECO:0000256" key="3">
    <source>
        <dbReference type="ARBA" id="ARBA00022475"/>
    </source>
</evidence>
<keyword evidence="5 15" id="KW-0812">Transmembrane</keyword>
<evidence type="ECO:0000313" key="17">
    <source>
        <dbReference type="EMBL" id="PQJ14931.1"/>
    </source>
</evidence>
<feature type="compositionally biased region" description="Pro residues" evidence="14">
    <location>
        <begin position="253"/>
        <end position="267"/>
    </location>
</feature>
<evidence type="ECO:0000256" key="6">
    <source>
        <dbReference type="ARBA" id="ARBA00022741"/>
    </source>
</evidence>
<dbReference type="Pfam" id="PF13491">
    <property type="entry name" value="FtsK_4TM"/>
    <property type="match status" value="1"/>
</dbReference>
<dbReference type="GO" id="GO:0003677">
    <property type="term" value="F:DNA binding"/>
    <property type="evidence" value="ECO:0007669"/>
    <property type="project" value="UniProtKB-KW"/>
</dbReference>
<dbReference type="InterPro" id="IPR036390">
    <property type="entry name" value="WH_DNA-bd_sf"/>
</dbReference>
<dbReference type="SUPFAM" id="SSF46785">
    <property type="entry name" value="Winged helix' DNA-binding domain"/>
    <property type="match status" value="1"/>
</dbReference>
<evidence type="ECO:0000256" key="13">
    <source>
        <dbReference type="PROSITE-ProRule" id="PRU00289"/>
    </source>
</evidence>
<evidence type="ECO:0000256" key="2">
    <source>
        <dbReference type="ARBA" id="ARBA00006474"/>
    </source>
</evidence>
<dbReference type="InterPro" id="IPR050206">
    <property type="entry name" value="FtsK/SpoIIIE/SftA"/>
</dbReference>
<feature type="binding site" evidence="13">
    <location>
        <begin position="485"/>
        <end position="492"/>
    </location>
    <ligand>
        <name>ATP</name>
        <dbReference type="ChEBI" id="CHEBI:30616"/>
    </ligand>
</feature>
<dbReference type="InterPro" id="IPR025199">
    <property type="entry name" value="FtsK_4TM"/>
</dbReference>
<comment type="subcellular location">
    <subcellularLocation>
        <location evidence="1">Cell membrane</location>
        <topology evidence="1">Multi-pass membrane protein</topology>
    </subcellularLocation>
</comment>
<dbReference type="InterPro" id="IPR002543">
    <property type="entry name" value="FtsK_dom"/>
</dbReference>
<dbReference type="Gene3D" id="1.10.10.10">
    <property type="entry name" value="Winged helix-like DNA-binding domain superfamily/Winged helix DNA-binding domain"/>
    <property type="match status" value="1"/>
</dbReference>
<reference evidence="18" key="1">
    <citation type="submission" date="2016-11" db="EMBL/GenBank/DDBJ databases">
        <title>Trade-off between light-utilization and light-protection in marine flavobacteria.</title>
        <authorList>
            <person name="Kumagai Y."/>
            <person name="Yoshizawa S."/>
            <person name="Kogure K."/>
        </authorList>
    </citation>
    <scope>NUCLEOTIDE SEQUENCE [LARGE SCALE GENOMIC DNA]</scope>
    <source>
        <strain evidence="18">SG-18</strain>
    </source>
</reference>
<evidence type="ECO:0000256" key="7">
    <source>
        <dbReference type="ARBA" id="ARBA00022829"/>
    </source>
</evidence>
<name>A0A2S7T5T3_9FLAO</name>
<sequence>MAKRTAKRKPTSTKKKKKPFSWKLSRQNQIILGSLFMLLGIALFFSFVSSLSSWEIDQSTITELGRREVQADNALNKFGAALSDFLMHKGFGLAAFVIPILITLTGLYYFFGLTLKKLVSKWFWGLFLMMWGSIALGFFSEPGNALGGRVGTEINDFLQDYTGSLGVVLTLIFVLVIALVRLFNFAPDKSLNWVSARLNSLLRFFQSIELPKIDLSRNRQEVEESFESTADLKSEEVELNHLEEEVVAETRPSPAPAPTPTPTPTPSPSTSVTLDTEIPAAAQAPAPTDEVDFKVEAVKEEKEESVIKAEKLVKDYGEYDPRLELGKYQFPPIKLLDSHGLDGAEGGITINKAELEENKNKIVATLKNYKIGIAQIKATIGPTVTLYEIVPEAGVRISKIKNLEDDIALSLSALGIRIIAPIPGKGTIGIEVPNTKPSVVSMRSVIASTKFQKSKMELPIAFGKTISNETFVVDLAKMPHMLMAGATGQGKSVGLNAVISSLLYKKHPAEVKFVLVDPKKVELTLYNKIERHFLAKLPDSEEAIITDTTKVIHTLNSLCIEMDSRYELLKGAMVRNIKEYNQKFKARRLNPEEGHRYLPYIVLVIDEFADLIMTAGKEVETPIARLAQLARAIGIHLIIATQRPSVNVITGIIKANFPARLAFRVTSKIDSRTILDGPGADQLIGRGDMLYTQGNDVTRLQCAFVDTPEVEQITEFIGSQRAYPEAHLLPEYVDENSGTSIDNIVSERDSKFRDAAEVVVTAQQGSASLIQRKLKLGYNRAGRIIDQLEAAGIVGPFEGSKARQVLVPDMYSLEQLLENETT</sequence>
<dbReference type="GO" id="GO:0005524">
    <property type="term" value="F:ATP binding"/>
    <property type="evidence" value="ECO:0007669"/>
    <property type="project" value="UniProtKB-UniRule"/>
</dbReference>
<keyword evidence="12" id="KW-0131">Cell cycle</keyword>
<feature type="transmembrane region" description="Helical" evidence="15">
    <location>
        <begin position="161"/>
        <end position="183"/>
    </location>
</feature>
<dbReference type="InterPro" id="IPR018541">
    <property type="entry name" value="Ftsk_gamma"/>
</dbReference>
<dbReference type="PROSITE" id="PS50901">
    <property type="entry name" value="FTSK"/>
    <property type="match status" value="1"/>
</dbReference>
<evidence type="ECO:0000259" key="16">
    <source>
        <dbReference type="PROSITE" id="PS50901"/>
    </source>
</evidence>
<dbReference type="SMART" id="SM00843">
    <property type="entry name" value="Ftsk_gamma"/>
    <property type="match status" value="1"/>
</dbReference>
<evidence type="ECO:0000256" key="9">
    <source>
        <dbReference type="ARBA" id="ARBA00022989"/>
    </source>
</evidence>
<keyword evidence="7" id="KW-0159">Chromosome partition</keyword>
<dbReference type="AlphaFoldDB" id="A0A2S7T5T3"/>
<evidence type="ECO:0000256" key="14">
    <source>
        <dbReference type="SAM" id="MobiDB-lite"/>
    </source>
</evidence>
<dbReference type="Proteomes" id="UP000239366">
    <property type="component" value="Unassembled WGS sequence"/>
</dbReference>